<name>A0ABW5X5P7_9FLAO</name>
<dbReference type="EMBL" id="JBHUOJ010000010">
    <property type="protein sequence ID" value="MFD2832931.1"/>
    <property type="molecule type" value="Genomic_DNA"/>
</dbReference>
<proteinExistence type="predicted"/>
<keyword evidence="3" id="KW-1185">Reference proteome</keyword>
<keyword evidence="1" id="KW-0472">Membrane</keyword>
<sequence length="52" mass="5466">MNKSSWVIYGGIVIGLGAGLFQLLQSPLAFVSIIILGLAIGLIFSAVLSKFK</sequence>
<reference evidence="3" key="1">
    <citation type="journal article" date="2019" name="Int. J. Syst. Evol. Microbiol.">
        <title>The Global Catalogue of Microorganisms (GCM) 10K type strain sequencing project: providing services to taxonomists for standard genome sequencing and annotation.</title>
        <authorList>
            <consortium name="The Broad Institute Genomics Platform"/>
            <consortium name="The Broad Institute Genome Sequencing Center for Infectious Disease"/>
            <person name="Wu L."/>
            <person name="Ma J."/>
        </authorList>
    </citation>
    <scope>NUCLEOTIDE SEQUENCE [LARGE SCALE GENOMIC DNA]</scope>
    <source>
        <strain evidence="3">KCTC 52925</strain>
    </source>
</reference>
<keyword evidence="1" id="KW-1133">Transmembrane helix</keyword>
<evidence type="ECO:0000313" key="2">
    <source>
        <dbReference type="EMBL" id="MFD2832931.1"/>
    </source>
</evidence>
<gene>
    <name evidence="2" type="ORF">ACFSYS_06480</name>
</gene>
<dbReference type="Proteomes" id="UP001597438">
    <property type="component" value="Unassembled WGS sequence"/>
</dbReference>
<accession>A0ABW5X5P7</accession>
<evidence type="ECO:0000256" key="1">
    <source>
        <dbReference type="SAM" id="Phobius"/>
    </source>
</evidence>
<evidence type="ECO:0000313" key="3">
    <source>
        <dbReference type="Proteomes" id="UP001597438"/>
    </source>
</evidence>
<feature type="transmembrane region" description="Helical" evidence="1">
    <location>
        <begin position="7"/>
        <end position="24"/>
    </location>
</feature>
<feature type="transmembrane region" description="Helical" evidence="1">
    <location>
        <begin position="30"/>
        <end position="48"/>
    </location>
</feature>
<comment type="caution">
    <text evidence="2">The sequence shown here is derived from an EMBL/GenBank/DDBJ whole genome shotgun (WGS) entry which is preliminary data.</text>
</comment>
<keyword evidence="1" id="KW-0812">Transmembrane</keyword>
<protein>
    <submittedName>
        <fullName evidence="2">Uncharacterized protein</fullName>
    </submittedName>
</protein>
<dbReference type="RefSeq" id="WP_251742651.1">
    <property type="nucleotide sequence ID" value="NZ_JBHUOJ010000010.1"/>
</dbReference>
<organism evidence="2 3">
    <name type="scientific">Christiangramia antarctica</name>
    <dbReference type="NCBI Taxonomy" id="2058158"/>
    <lineage>
        <taxon>Bacteria</taxon>
        <taxon>Pseudomonadati</taxon>
        <taxon>Bacteroidota</taxon>
        <taxon>Flavobacteriia</taxon>
        <taxon>Flavobacteriales</taxon>
        <taxon>Flavobacteriaceae</taxon>
        <taxon>Christiangramia</taxon>
    </lineage>
</organism>